<organism evidence="6 7">
    <name type="scientific">Pigmentiphaga daeguensis</name>
    <dbReference type="NCBI Taxonomy" id="414049"/>
    <lineage>
        <taxon>Bacteria</taxon>
        <taxon>Pseudomonadati</taxon>
        <taxon>Pseudomonadota</taxon>
        <taxon>Betaproteobacteria</taxon>
        <taxon>Burkholderiales</taxon>
        <taxon>Alcaligenaceae</taxon>
        <taxon>Pigmentiphaga</taxon>
    </lineage>
</organism>
<dbReference type="InterPro" id="IPR005119">
    <property type="entry name" value="LysR_subst-bd"/>
</dbReference>
<comment type="similarity">
    <text evidence="1">Belongs to the LysR transcriptional regulatory family.</text>
</comment>
<evidence type="ECO:0000259" key="5">
    <source>
        <dbReference type="PROSITE" id="PS50931"/>
    </source>
</evidence>
<dbReference type="PANTHER" id="PTHR30537">
    <property type="entry name" value="HTH-TYPE TRANSCRIPTIONAL REGULATOR"/>
    <property type="match status" value="1"/>
</dbReference>
<sequence length="306" mass="34169">MDRFVAMSVFRKVVEHESFTLAARQLGMSVGSVSKYLTWLELHLGTSLVARTTRRLNVTEAGRSYYAQCARLLDDLEEVERSAASMQTMPRGVLKVRAPVSLDYAGFGVMMGEFLRQFPAVKVEMTLNDRFVDLDDEGYDVALALGSNQKYVNHPTHATRAIARMTRTVAASPGYLSGREAPAAPQDLKRHDCLIYDRGPAPDEWHFSDGRTERMVHVGGSLRSNNSQVLKDALLGGSGLAMLPTFMIAQALDEGRLVPVLPGWTPASRTLYVIHPRPRHSSLKIREFVEFVSACFERDPRWRLAS</sequence>
<dbReference type="Gene3D" id="3.40.190.290">
    <property type="match status" value="1"/>
</dbReference>
<keyword evidence="3" id="KW-0238">DNA-binding</keyword>
<evidence type="ECO:0000256" key="2">
    <source>
        <dbReference type="ARBA" id="ARBA00023015"/>
    </source>
</evidence>
<dbReference type="RefSeq" id="WP_087840458.1">
    <property type="nucleotide sequence ID" value="NZ_BAAAEN010000010.1"/>
</dbReference>
<evidence type="ECO:0000256" key="1">
    <source>
        <dbReference type="ARBA" id="ARBA00009437"/>
    </source>
</evidence>
<dbReference type="InterPro" id="IPR000847">
    <property type="entry name" value="LysR_HTH_N"/>
</dbReference>
<feature type="domain" description="HTH lysR-type" evidence="5">
    <location>
        <begin position="1"/>
        <end position="59"/>
    </location>
</feature>
<dbReference type="PROSITE" id="PS50931">
    <property type="entry name" value="HTH_LYSR"/>
    <property type="match status" value="1"/>
</dbReference>
<keyword evidence="7" id="KW-1185">Reference proteome</keyword>
<evidence type="ECO:0000313" key="7">
    <source>
        <dbReference type="Proteomes" id="UP001501706"/>
    </source>
</evidence>
<keyword evidence="2" id="KW-0805">Transcription regulation</keyword>
<dbReference type="Proteomes" id="UP001501706">
    <property type="component" value="Unassembled WGS sequence"/>
</dbReference>
<name>A0ABN1C0Y9_9BURK</name>
<dbReference type="PANTHER" id="PTHR30537:SF5">
    <property type="entry name" value="HTH-TYPE TRANSCRIPTIONAL ACTIVATOR TTDR-RELATED"/>
    <property type="match status" value="1"/>
</dbReference>
<dbReference type="SUPFAM" id="SSF53850">
    <property type="entry name" value="Periplasmic binding protein-like II"/>
    <property type="match status" value="1"/>
</dbReference>
<evidence type="ECO:0000256" key="3">
    <source>
        <dbReference type="ARBA" id="ARBA00023125"/>
    </source>
</evidence>
<dbReference type="CDD" id="cd08422">
    <property type="entry name" value="PBP2_CrgA_like"/>
    <property type="match status" value="1"/>
</dbReference>
<accession>A0ABN1C0Y9</accession>
<comment type="caution">
    <text evidence="6">The sequence shown here is derived from an EMBL/GenBank/DDBJ whole genome shotgun (WGS) entry which is preliminary data.</text>
</comment>
<dbReference type="InterPro" id="IPR058163">
    <property type="entry name" value="LysR-type_TF_proteobact-type"/>
</dbReference>
<dbReference type="Gene3D" id="1.10.10.10">
    <property type="entry name" value="Winged helix-like DNA-binding domain superfamily/Winged helix DNA-binding domain"/>
    <property type="match status" value="1"/>
</dbReference>
<dbReference type="Pfam" id="PF00126">
    <property type="entry name" value="HTH_1"/>
    <property type="match status" value="1"/>
</dbReference>
<dbReference type="EMBL" id="BAAAEN010000010">
    <property type="protein sequence ID" value="GAA0509606.1"/>
    <property type="molecule type" value="Genomic_DNA"/>
</dbReference>
<protein>
    <submittedName>
        <fullName evidence="6">LysR family transcriptional regulator</fullName>
    </submittedName>
</protein>
<dbReference type="SUPFAM" id="SSF46785">
    <property type="entry name" value="Winged helix' DNA-binding domain"/>
    <property type="match status" value="1"/>
</dbReference>
<gene>
    <name evidence="6" type="ORF">GCM10009097_28390</name>
</gene>
<evidence type="ECO:0000256" key="4">
    <source>
        <dbReference type="ARBA" id="ARBA00023163"/>
    </source>
</evidence>
<dbReference type="InterPro" id="IPR036390">
    <property type="entry name" value="WH_DNA-bd_sf"/>
</dbReference>
<dbReference type="InterPro" id="IPR036388">
    <property type="entry name" value="WH-like_DNA-bd_sf"/>
</dbReference>
<evidence type="ECO:0000313" key="6">
    <source>
        <dbReference type="EMBL" id="GAA0509606.1"/>
    </source>
</evidence>
<proteinExistence type="inferred from homology"/>
<dbReference type="Pfam" id="PF03466">
    <property type="entry name" value="LysR_substrate"/>
    <property type="match status" value="1"/>
</dbReference>
<reference evidence="6 7" key="1">
    <citation type="journal article" date="2019" name="Int. J. Syst. Evol. Microbiol.">
        <title>The Global Catalogue of Microorganisms (GCM) 10K type strain sequencing project: providing services to taxonomists for standard genome sequencing and annotation.</title>
        <authorList>
            <consortium name="The Broad Institute Genomics Platform"/>
            <consortium name="The Broad Institute Genome Sequencing Center for Infectious Disease"/>
            <person name="Wu L."/>
            <person name="Ma J."/>
        </authorList>
    </citation>
    <scope>NUCLEOTIDE SEQUENCE [LARGE SCALE GENOMIC DNA]</scope>
    <source>
        <strain evidence="6 7">JCM 14330</strain>
    </source>
</reference>
<keyword evidence="4" id="KW-0804">Transcription</keyword>